<keyword evidence="4" id="KW-1185">Reference proteome</keyword>
<feature type="compositionally biased region" description="Low complexity" evidence="1">
    <location>
        <begin position="40"/>
        <end position="50"/>
    </location>
</feature>
<feature type="transmembrane region" description="Helical" evidence="2">
    <location>
        <begin position="98"/>
        <end position="119"/>
    </location>
</feature>
<keyword evidence="2" id="KW-0472">Membrane</keyword>
<protein>
    <recommendedName>
        <fullName evidence="5">DUF308 domain-containing protein</fullName>
    </recommendedName>
</protein>
<feature type="transmembrane region" description="Helical" evidence="2">
    <location>
        <begin position="68"/>
        <end position="86"/>
    </location>
</feature>
<proteinExistence type="predicted"/>
<evidence type="ECO:0000313" key="4">
    <source>
        <dbReference type="Proteomes" id="UP000313948"/>
    </source>
</evidence>
<name>A0ABX5VQT6_9MICO</name>
<reference evidence="3 4" key="1">
    <citation type="submission" date="2019-05" db="EMBL/GenBank/DDBJ databases">
        <title>Georgenia *** sp. nov., and Georgenia *** sp. nov., isolated from the intestinal contents of plateau pika (Ochotona curzoniae) in the Qinghai-Tibet plateau of China.</title>
        <authorList>
            <person name="Tian Z."/>
        </authorList>
    </citation>
    <scope>NUCLEOTIDE SEQUENCE [LARGE SCALE GENOMIC DNA]</scope>
    <source>
        <strain evidence="3 4">Z294</strain>
    </source>
</reference>
<keyword evidence="2" id="KW-1133">Transmembrane helix</keyword>
<sequence>MSTPSPEHGPGEAEQPGRSAESTSGGSRNGQHRVPPREPQPAADAPVARVADVADHSRVRRAPRYGRFGIVGFLVGALLSLVLALVPDGLEISRGALFLVLLLALGTAGVFAGLTWALVADRRSLRRTRQG</sequence>
<accession>A0ABX5VQT6</accession>
<evidence type="ECO:0000256" key="1">
    <source>
        <dbReference type="SAM" id="MobiDB-lite"/>
    </source>
</evidence>
<dbReference type="EMBL" id="CP040899">
    <property type="protein sequence ID" value="QDB80413.1"/>
    <property type="molecule type" value="Genomic_DNA"/>
</dbReference>
<keyword evidence="2" id="KW-0812">Transmembrane</keyword>
<organism evidence="3 4">
    <name type="scientific">Georgenia wutianyii</name>
    <dbReference type="NCBI Taxonomy" id="2585135"/>
    <lineage>
        <taxon>Bacteria</taxon>
        <taxon>Bacillati</taxon>
        <taxon>Actinomycetota</taxon>
        <taxon>Actinomycetes</taxon>
        <taxon>Micrococcales</taxon>
        <taxon>Bogoriellaceae</taxon>
        <taxon>Georgenia</taxon>
    </lineage>
</organism>
<evidence type="ECO:0000313" key="3">
    <source>
        <dbReference type="EMBL" id="QDB80413.1"/>
    </source>
</evidence>
<gene>
    <name evidence="3" type="ORF">FE251_14280</name>
</gene>
<evidence type="ECO:0008006" key="5">
    <source>
        <dbReference type="Google" id="ProtNLM"/>
    </source>
</evidence>
<dbReference type="RefSeq" id="WP_139070977.1">
    <property type="nucleotide sequence ID" value="NZ_CP040899.1"/>
</dbReference>
<feature type="region of interest" description="Disordered" evidence="1">
    <location>
        <begin position="1"/>
        <end position="50"/>
    </location>
</feature>
<evidence type="ECO:0000256" key="2">
    <source>
        <dbReference type="SAM" id="Phobius"/>
    </source>
</evidence>
<dbReference type="Proteomes" id="UP000313948">
    <property type="component" value="Chromosome"/>
</dbReference>